<dbReference type="FunFam" id="3.40.50.300:FF:000088">
    <property type="entry name" value="Ras-related C3 botulinum toxin substrate 1"/>
    <property type="match status" value="1"/>
</dbReference>
<evidence type="ECO:0000256" key="5">
    <source>
        <dbReference type="ARBA" id="ARBA00023289"/>
    </source>
</evidence>
<dbReference type="Gene3D" id="3.40.50.300">
    <property type="entry name" value="P-loop containing nucleotide triphosphate hydrolases"/>
    <property type="match status" value="1"/>
</dbReference>
<dbReference type="SMART" id="SM00173">
    <property type="entry name" value="RAS"/>
    <property type="match status" value="1"/>
</dbReference>
<keyword evidence="4" id="KW-0449">Lipoprotein</keyword>
<dbReference type="SMART" id="SM00174">
    <property type="entry name" value="RHO"/>
    <property type="match status" value="1"/>
</dbReference>
<accession>A0A7S0YXK9</accession>
<dbReference type="AlphaFoldDB" id="A0A7S0YXK9"/>
<dbReference type="PRINTS" id="PR00449">
    <property type="entry name" value="RASTRNSFRMNG"/>
</dbReference>
<dbReference type="SMART" id="SM00175">
    <property type="entry name" value="RAB"/>
    <property type="match status" value="1"/>
</dbReference>
<dbReference type="PROSITE" id="PS51421">
    <property type="entry name" value="RAS"/>
    <property type="match status" value="1"/>
</dbReference>
<sequence>MAMQSIKCVVVGDGAVGKTCLLISYTTNTFPNDYIPTVFDNYSANVMVDGKPVKLGLWDTAGQEDYDRLRPLSYPQTDVFIVAFSLVSPISLENVEAKWYQELQHYSPNTPIILVGTKSDLREEPGVIEKLSEQRMEPVSSEQGRAAAQRIKAVKYLECSAMTQKGLKPVFDEAIRAVLMPPARPAAKKKGGCTIV</sequence>
<dbReference type="InterPro" id="IPR003578">
    <property type="entry name" value="Small_GTPase_Rho"/>
</dbReference>
<dbReference type="PROSITE" id="PS51420">
    <property type="entry name" value="RHO"/>
    <property type="match status" value="1"/>
</dbReference>
<dbReference type="NCBIfam" id="TIGR00231">
    <property type="entry name" value="small_GTP"/>
    <property type="match status" value="1"/>
</dbReference>
<dbReference type="GO" id="GO:0007264">
    <property type="term" value="P:small GTPase-mediated signal transduction"/>
    <property type="evidence" value="ECO:0007669"/>
    <property type="project" value="InterPro"/>
</dbReference>
<dbReference type="InterPro" id="IPR027417">
    <property type="entry name" value="P-loop_NTPase"/>
</dbReference>
<keyword evidence="5" id="KW-0636">Prenylation</keyword>
<dbReference type="SUPFAM" id="SSF52540">
    <property type="entry name" value="P-loop containing nucleoside triphosphate hydrolases"/>
    <property type="match status" value="1"/>
</dbReference>
<protein>
    <submittedName>
        <fullName evidence="6">Uncharacterized protein</fullName>
    </submittedName>
</protein>
<dbReference type="GO" id="GO:0003924">
    <property type="term" value="F:GTPase activity"/>
    <property type="evidence" value="ECO:0007669"/>
    <property type="project" value="InterPro"/>
</dbReference>
<reference evidence="6" key="1">
    <citation type="submission" date="2021-01" db="EMBL/GenBank/DDBJ databases">
        <authorList>
            <person name="Corre E."/>
            <person name="Pelletier E."/>
            <person name="Niang G."/>
            <person name="Scheremetjew M."/>
            <person name="Finn R."/>
            <person name="Kale V."/>
            <person name="Holt S."/>
            <person name="Cochrane G."/>
            <person name="Meng A."/>
            <person name="Brown T."/>
            <person name="Cohen L."/>
        </authorList>
    </citation>
    <scope>NUCLEOTIDE SEQUENCE</scope>
    <source>
        <strain evidence="6">CCMP443</strain>
    </source>
</reference>
<organism evidence="6">
    <name type="scientific">Hemiselmis tepida</name>
    <dbReference type="NCBI Taxonomy" id="464990"/>
    <lineage>
        <taxon>Eukaryota</taxon>
        <taxon>Cryptophyceae</taxon>
        <taxon>Cryptomonadales</taxon>
        <taxon>Hemiselmidaceae</taxon>
        <taxon>Hemiselmis</taxon>
    </lineage>
</organism>
<dbReference type="EMBL" id="HBFN01012782">
    <property type="protein sequence ID" value="CAD8793086.1"/>
    <property type="molecule type" value="Transcribed_RNA"/>
</dbReference>
<evidence type="ECO:0000256" key="1">
    <source>
        <dbReference type="ARBA" id="ARBA00022481"/>
    </source>
</evidence>
<dbReference type="PANTHER" id="PTHR24072">
    <property type="entry name" value="RHO FAMILY GTPASE"/>
    <property type="match status" value="1"/>
</dbReference>
<keyword evidence="3" id="KW-0342">GTP-binding</keyword>
<dbReference type="CDD" id="cd00157">
    <property type="entry name" value="Rho"/>
    <property type="match status" value="1"/>
</dbReference>
<proteinExistence type="predicted"/>
<evidence type="ECO:0000313" key="6">
    <source>
        <dbReference type="EMBL" id="CAD8793086.1"/>
    </source>
</evidence>
<dbReference type="InterPro" id="IPR005225">
    <property type="entry name" value="Small_GTP-bd"/>
</dbReference>
<dbReference type="PROSITE" id="PS51419">
    <property type="entry name" value="RAB"/>
    <property type="match status" value="1"/>
</dbReference>
<name>A0A7S0YXK9_9CRYP</name>
<dbReference type="GO" id="GO:0005525">
    <property type="term" value="F:GTP binding"/>
    <property type="evidence" value="ECO:0007669"/>
    <property type="project" value="UniProtKB-KW"/>
</dbReference>
<evidence type="ECO:0000256" key="4">
    <source>
        <dbReference type="ARBA" id="ARBA00023288"/>
    </source>
</evidence>
<keyword evidence="2" id="KW-0547">Nucleotide-binding</keyword>
<dbReference type="Pfam" id="PF00071">
    <property type="entry name" value="Ras"/>
    <property type="match status" value="1"/>
</dbReference>
<evidence type="ECO:0000256" key="3">
    <source>
        <dbReference type="ARBA" id="ARBA00023134"/>
    </source>
</evidence>
<dbReference type="InterPro" id="IPR001806">
    <property type="entry name" value="Small_GTPase"/>
</dbReference>
<gene>
    <name evidence="6" type="ORF">HTEP1355_LOCUS7338</name>
</gene>
<evidence type="ECO:0000256" key="2">
    <source>
        <dbReference type="ARBA" id="ARBA00022741"/>
    </source>
</evidence>
<keyword evidence="1" id="KW-0488">Methylation</keyword>